<evidence type="ECO:0000256" key="2">
    <source>
        <dbReference type="ARBA" id="ARBA00022884"/>
    </source>
</evidence>
<dbReference type="InterPro" id="IPR006225">
    <property type="entry name" value="PsdUridine_synth_RluC/D"/>
</dbReference>
<sequence>MEKVVVEKEHSKKRLDQFISEVSELSRSQAKGIIEEGLVKVDGKVVKKPSQKVKEGQVVEFEIPEPEPIEVKPENIPLDVVYEDRDVIVINKPAGMVVHPAPGHYSGTLVNALLYHCKDLEGIGGALRPGIVHRIDKDTAGLLVVAKNDLAQQSLIEQFKNRTVGRFYRALIYGIPKKDYDRIVLPIGRDKFDRKKFSPNTTSPKEAITNYWVIEKFPKHNVSEIKCKLETGRTHQIRVHMSNLGHPLLGDRTYGYKPSRIEDEKLRELIDEMGMHALCAYYLAFDHPRTGKRMEFEVELPPGYKRVLEYLKENSNK</sequence>
<feature type="active site" evidence="4">
    <location>
        <position position="136"/>
    </location>
</feature>
<dbReference type="PROSITE" id="PS50889">
    <property type="entry name" value="S4"/>
    <property type="match status" value="1"/>
</dbReference>
<dbReference type="GO" id="GO:0000455">
    <property type="term" value="P:enzyme-directed rRNA pseudouridine synthesis"/>
    <property type="evidence" value="ECO:0007669"/>
    <property type="project" value="TreeGrafter"/>
</dbReference>
<dbReference type="GO" id="GO:0120159">
    <property type="term" value="F:rRNA pseudouridine synthase activity"/>
    <property type="evidence" value="ECO:0007669"/>
    <property type="project" value="UniProtKB-ARBA"/>
</dbReference>
<dbReference type="Gene3D" id="3.10.290.10">
    <property type="entry name" value="RNA-binding S4 domain"/>
    <property type="match status" value="1"/>
</dbReference>
<dbReference type="InterPro" id="IPR020103">
    <property type="entry name" value="PsdUridine_synth_cat_dom_sf"/>
</dbReference>
<dbReference type="NCBIfam" id="TIGR00005">
    <property type="entry name" value="rluA_subfam"/>
    <property type="match status" value="1"/>
</dbReference>
<dbReference type="EMBL" id="RBIE01000001">
    <property type="protein sequence ID" value="RKQ63364.1"/>
    <property type="molecule type" value="Genomic_DNA"/>
</dbReference>
<keyword evidence="3 6" id="KW-0413">Isomerase</keyword>
<comment type="similarity">
    <text evidence="1 6">Belongs to the pseudouridine synthase RluA family.</text>
</comment>
<dbReference type="PANTHER" id="PTHR21600">
    <property type="entry name" value="MITOCHONDRIAL RNA PSEUDOURIDINE SYNTHASE"/>
    <property type="match status" value="1"/>
</dbReference>
<gene>
    <name evidence="8" type="ORF">C7457_0234</name>
</gene>
<evidence type="ECO:0000259" key="7">
    <source>
        <dbReference type="SMART" id="SM00363"/>
    </source>
</evidence>
<dbReference type="RefSeq" id="WP_121169612.1">
    <property type="nucleotide sequence ID" value="NZ_RBIE01000001.1"/>
</dbReference>
<dbReference type="CDD" id="cd02869">
    <property type="entry name" value="PseudoU_synth_RluA_like"/>
    <property type="match status" value="1"/>
</dbReference>
<evidence type="ECO:0000256" key="3">
    <source>
        <dbReference type="ARBA" id="ARBA00023235"/>
    </source>
</evidence>
<comment type="catalytic activity">
    <reaction evidence="6">
        <text>a uridine in RNA = a pseudouridine in RNA</text>
        <dbReference type="Rhea" id="RHEA:48348"/>
        <dbReference type="Rhea" id="RHEA-COMP:12068"/>
        <dbReference type="Rhea" id="RHEA-COMP:12069"/>
        <dbReference type="ChEBI" id="CHEBI:65314"/>
        <dbReference type="ChEBI" id="CHEBI:65315"/>
    </reaction>
</comment>
<reference evidence="8 9" key="1">
    <citation type="submission" date="2018-10" db="EMBL/GenBank/DDBJ databases">
        <title>Genomic Encyclopedia of Type Strains, Phase IV (KMG-IV): sequencing the most valuable type-strain genomes for metagenomic binning, comparative biology and taxonomic classification.</title>
        <authorList>
            <person name="Goeker M."/>
        </authorList>
    </citation>
    <scope>NUCLEOTIDE SEQUENCE [LARGE SCALE GENOMIC DNA]</scope>
    <source>
        <strain evidence="8 9">DSM 15521</strain>
    </source>
</reference>
<keyword evidence="9" id="KW-1185">Reference proteome</keyword>
<dbReference type="Proteomes" id="UP000280881">
    <property type="component" value="Unassembled WGS sequence"/>
</dbReference>
<evidence type="ECO:0000256" key="6">
    <source>
        <dbReference type="RuleBase" id="RU362028"/>
    </source>
</evidence>
<dbReference type="InterPro" id="IPR036986">
    <property type="entry name" value="S4_RNA-bd_sf"/>
</dbReference>
<accession>A0A420W7T6</accession>
<dbReference type="AlphaFoldDB" id="A0A420W7T6"/>
<evidence type="ECO:0000313" key="8">
    <source>
        <dbReference type="EMBL" id="RKQ63364.1"/>
    </source>
</evidence>
<dbReference type="InterPro" id="IPR006224">
    <property type="entry name" value="PsdUridine_synth_RluA-like_CS"/>
</dbReference>
<keyword evidence="2 5" id="KW-0694">RNA-binding</keyword>
<dbReference type="SMART" id="SM00363">
    <property type="entry name" value="S4"/>
    <property type="match status" value="1"/>
</dbReference>
<dbReference type="GO" id="GO:0003723">
    <property type="term" value="F:RNA binding"/>
    <property type="evidence" value="ECO:0007669"/>
    <property type="project" value="UniProtKB-KW"/>
</dbReference>
<dbReference type="Pfam" id="PF01479">
    <property type="entry name" value="S4"/>
    <property type="match status" value="1"/>
</dbReference>
<organism evidence="8 9">
    <name type="scientific">Thermovibrio guaymasensis</name>
    <dbReference type="NCBI Taxonomy" id="240167"/>
    <lineage>
        <taxon>Bacteria</taxon>
        <taxon>Pseudomonadati</taxon>
        <taxon>Aquificota</taxon>
        <taxon>Aquificia</taxon>
        <taxon>Desulfurobacteriales</taxon>
        <taxon>Desulfurobacteriaceae</taxon>
        <taxon>Thermovibrio</taxon>
    </lineage>
</organism>
<dbReference type="PANTHER" id="PTHR21600:SF44">
    <property type="entry name" value="RIBOSOMAL LARGE SUBUNIT PSEUDOURIDINE SYNTHASE D"/>
    <property type="match status" value="1"/>
</dbReference>
<dbReference type="Gene3D" id="3.30.2350.10">
    <property type="entry name" value="Pseudouridine synthase"/>
    <property type="match status" value="1"/>
</dbReference>
<protein>
    <recommendedName>
        <fullName evidence="6">Pseudouridine synthase</fullName>
        <ecNumber evidence="6">5.4.99.-</ecNumber>
    </recommendedName>
</protein>
<dbReference type="FunFam" id="3.30.2350.10:FF:000006">
    <property type="entry name" value="Pseudouridine synthase"/>
    <property type="match status" value="1"/>
</dbReference>
<dbReference type="InterPro" id="IPR050188">
    <property type="entry name" value="RluA_PseudoU_synthase"/>
</dbReference>
<comment type="function">
    <text evidence="6">Responsible for synthesis of pseudouridine from uracil.</text>
</comment>
<dbReference type="InterPro" id="IPR006145">
    <property type="entry name" value="PsdUridine_synth_RsuA/RluA"/>
</dbReference>
<feature type="domain" description="RNA-binding S4" evidence="7">
    <location>
        <begin position="13"/>
        <end position="77"/>
    </location>
</feature>
<evidence type="ECO:0000256" key="4">
    <source>
        <dbReference type="PIRSR" id="PIRSR606225-1"/>
    </source>
</evidence>
<evidence type="ECO:0000313" key="9">
    <source>
        <dbReference type="Proteomes" id="UP000280881"/>
    </source>
</evidence>
<name>A0A420W7T6_9BACT</name>
<dbReference type="EC" id="5.4.99.-" evidence="6"/>
<dbReference type="CDD" id="cd00165">
    <property type="entry name" value="S4"/>
    <property type="match status" value="1"/>
</dbReference>
<dbReference type="Pfam" id="PF00849">
    <property type="entry name" value="PseudoU_synth_2"/>
    <property type="match status" value="1"/>
</dbReference>
<proteinExistence type="inferred from homology"/>
<dbReference type="SUPFAM" id="SSF55174">
    <property type="entry name" value="Alpha-L RNA-binding motif"/>
    <property type="match status" value="1"/>
</dbReference>
<dbReference type="InterPro" id="IPR002942">
    <property type="entry name" value="S4_RNA-bd"/>
</dbReference>
<evidence type="ECO:0000256" key="1">
    <source>
        <dbReference type="ARBA" id="ARBA00010876"/>
    </source>
</evidence>
<dbReference type="OrthoDB" id="9807829at2"/>
<dbReference type="SUPFAM" id="SSF55120">
    <property type="entry name" value="Pseudouridine synthase"/>
    <property type="match status" value="1"/>
</dbReference>
<evidence type="ECO:0000256" key="5">
    <source>
        <dbReference type="PROSITE-ProRule" id="PRU00182"/>
    </source>
</evidence>
<comment type="caution">
    <text evidence="8">The sequence shown here is derived from an EMBL/GenBank/DDBJ whole genome shotgun (WGS) entry which is preliminary data.</text>
</comment>
<dbReference type="PROSITE" id="PS01129">
    <property type="entry name" value="PSI_RLU"/>
    <property type="match status" value="1"/>
</dbReference>